<dbReference type="SUPFAM" id="SSF53067">
    <property type="entry name" value="Actin-like ATPase domain"/>
    <property type="match status" value="1"/>
</dbReference>
<keyword evidence="2" id="KW-0418">Kinase</keyword>
<dbReference type="OrthoDB" id="8772678at2"/>
<dbReference type="RefSeq" id="WP_110468583.1">
    <property type="nucleotide sequence ID" value="NZ_QJSP01000003.1"/>
</dbReference>
<dbReference type="InterPro" id="IPR000600">
    <property type="entry name" value="ROK"/>
</dbReference>
<keyword evidence="2" id="KW-0808">Transferase</keyword>
<reference evidence="2 3" key="1">
    <citation type="submission" date="2018-06" db="EMBL/GenBank/DDBJ databases">
        <title>Genomic Encyclopedia of Type Strains, Phase IV (KMG-IV): sequencing the most valuable type-strain genomes for metagenomic binning, comparative biology and taxonomic classification.</title>
        <authorList>
            <person name="Goeker M."/>
        </authorList>
    </citation>
    <scope>NUCLEOTIDE SEQUENCE [LARGE SCALE GENOMIC DNA]</scope>
    <source>
        <strain evidence="2 3">DSM 45521</strain>
    </source>
</reference>
<evidence type="ECO:0000256" key="1">
    <source>
        <dbReference type="ARBA" id="ARBA00006479"/>
    </source>
</evidence>
<dbReference type="GO" id="GO:0016301">
    <property type="term" value="F:kinase activity"/>
    <property type="evidence" value="ECO:0007669"/>
    <property type="project" value="UniProtKB-KW"/>
</dbReference>
<protein>
    <submittedName>
        <fullName evidence="2">Glucokinase</fullName>
    </submittedName>
</protein>
<proteinExistence type="inferred from homology"/>
<sequence>MADELVLAIDLGGTKVEAALVDPDGAVLAATRSRAPTGAGSSTTDLDAAVLAVVDHALSNAPESATIIGVGIAAAGPVDEQAGTLSPINIPQWRDYPLRALIVERIRETLGDKPVHFHRDGVAIVLAAHWRGNAAGVNNLLGMVISTGIGGGFISGGRVLAGNSGHIGQIQVSGFTGELSIGSRTTLESVASGPHTVAWANTQGWTGRTGEELAAAYRDGDPIARRAVIRVSEAVGQAICSACALVETDVVAIGGGFSQVTPDLVPMIAQVVNSHPLDYVSRVRVIDAGLAETAPLTGAAALVYRRDLVGLHP</sequence>
<dbReference type="Proteomes" id="UP000247591">
    <property type="component" value="Unassembled WGS sequence"/>
</dbReference>
<evidence type="ECO:0000313" key="2">
    <source>
        <dbReference type="EMBL" id="PYE19389.1"/>
    </source>
</evidence>
<comment type="similarity">
    <text evidence="1">Belongs to the ROK (NagC/XylR) family.</text>
</comment>
<organism evidence="2 3">
    <name type="scientific">Williamsia limnetica</name>
    <dbReference type="NCBI Taxonomy" id="882452"/>
    <lineage>
        <taxon>Bacteria</taxon>
        <taxon>Bacillati</taxon>
        <taxon>Actinomycetota</taxon>
        <taxon>Actinomycetes</taxon>
        <taxon>Mycobacteriales</taxon>
        <taxon>Nocardiaceae</taxon>
        <taxon>Williamsia</taxon>
    </lineage>
</organism>
<gene>
    <name evidence="2" type="ORF">DFR67_103302</name>
</gene>
<evidence type="ECO:0000313" key="3">
    <source>
        <dbReference type="Proteomes" id="UP000247591"/>
    </source>
</evidence>
<dbReference type="InterPro" id="IPR043129">
    <property type="entry name" value="ATPase_NBD"/>
</dbReference>
<dbReference type="PANTHER" id="PTHR18964">
    <property type="entry name" value="ROK (REPRESSOR, ORF, KINASE) FAMILY"/>
    <property type="match status" value="1"/>
</dbReference>
<dbReference type="EMBL" id="QJSP01000003">
    <property type="protein sequence ID" value="PYE19389.1"/>
    <property type="molecule type" value="Genomic_DNA"/>
</dbReference>
<keyword evidence="3" id="KW-1185">Reference proteome</keyword>
<dbReference type="CDD" id="cd23763">
    <property type="entry name" value="ASKHA_ATPase_ROK"/>
    <property type="match status" value="1"/>
</dbReference>
<dbReference type="AlphaFoldDB" id="A0A318S5H1"/>
<dbReference type="Gene3D" id="3.30.420.40">
    <property type="match status" value="2"/>
</dbReference>
<comment type="caution">
    <text evidence="2">The sequence shown here is derived from an EMBL/GenBank/DDBJ whole genome shotgun (WGS) entry which is preliminary data.</text>
</comment>
<name>A0A318S5H1_WILLI</name>
<accession>A0A318S5H1</accession>
<dbReference type="PANTHER" id="PTHR18964:SF169">
    <property type="entry name" value="N-ACETYLMANNOSAMINE KINASE"/>
    <property type="match status" value="1"/>
</dbReference>
<dbReference type="Pfam" id="PF00480">
    <property type="entry name" value="ROK"/>
    <property type="match status" value="1"/>
</dbReference>